<keyword evidence="5 7" id="KW-1133">Transmembrane helix</keyword>
<dbReference type="InterPro" id="IPR004841">
    <property type="entry name" value="AA-permease/SLC12A_dom"/>
</dbReference>
<protein>
    <recommendedName>
        <fullName evidence="8">Amino acid permease/ SLC12A domain-containing protein</fullName>
    </recommendedName>
</protein>
<dbReference type="GeneID" id="39588365"/>
<feature type="transmembrane region" description="Helical" evidence="7">
    <location>
        <begin position="337"/>
        <end position="358"/>
    </location>
</feature>
<dbReference type="PIRSF" id="PIRSF006060">
    <property type="entry name" value="AA_transporter"/>
    <property type="match status" value="1"/>
</dbReference>
<name>A0A427XDC0_9TREE</name>
<feature type="transmembrane region" description="Helical" evidence="7">
    <location>
        <begin position="126"/>
        <end position="154"/>
    </location>
</feature>
<evidence type="ECO:0000256" key="3">
    <source>
        <dbReference type="ARBA" id="ARBA00022692"/>
    </source>
</evidence>
<dbReference type="STRING" id="105984.A0A427XDC0"/>
<evidence type="ECO:0000256" key="7">
    <source>
        <dbReference type="SAM" id="Phobius"/>
    </source>
</evidence>
<dbReference type="Pfam" id="PF00324">
    <property type="entry name" value="AA_permease"/>
    <property type="match status" value="1"/>
</dbReference>
<evidence type="ECO:0000256" key="6">
    <source>
        <dbReference type="ARBA" id="ARBA00023136"/>
    </source>
</evidence>
<dbReference type="RefSeq" id="XP_028472036.1">
    <property type="nucleotide sequence ID" value="XM_028619463.1"/>
</dbReference>
<keyword evidence="4" id="KW-0029">Amino-acid transport</keyword>
<feature type="transmembrane region" description="Helical" evidence="7">
    <location>
        <begin position="166"/>
        <end position="185"/>
    </location>
</feature>
<reference evidence="9 10" key="1">
    <citation type="submission" date="2018-11" db="EMBL/GenBank/DDBJ databases">
        <title>Genome sequence of Apiotrichum porosum DSM 27194.</title>
        <authorList>
            <person name="Aliyu H."/>
            <person name="Gorte O."/>
            <person name="Ochsenreither K."/>
        </authorList>
    </citation>
    <scope>NUCLEOTIDE SEQUENCE [LARGE SCALE GENOMIC DNA]</scope>
    <source>
        <strain evidence="9 10">DSM 27194</strain>
    </source>
</reference>
<dbReference type="FunFam" id="1.20.1740.10:FF:000006">
    <property type="entry name" value="General amino acid permease"/>
    <property type="match status" value="1"/>
</dbReference>
<feature type="transmembrane region" description="Helical" evidence="7">
    <location>
        <begin position="51"/>
        <end position="70"/>
    </location>
</feature>
<keyword evidence="6 7" id="KW-0472">Membrane</keyword>
<proteinExistence type="predicted"/>
<keyword evidence="2" id="KW-0813">Transport</keyword>
<dbReference type="InterPro" id="IPR050524">
    <property type="entry name" value="APC_YAT"/>
</dbReference>
<dbReference type="Gene3D" id="1.20.1740.10">
    <property type="entry name" value="Amino acid/polyamine transporter I"/>
    <property type="match status" value="1"/>
</dbReference>
<evidence type="ECO:0000256" key="4">
    <source>
        <dbReference type="ARBA" id="ARBA00022970"/>
    </source>
</evidence>
<feature type="domain" description="Amino acid permease/ SLC12A" evidence="8">
    <location>
        <begin position="51"/>
        <end position="511"/>
    </location>
</feature>
<dbReference type="PANTHER" id="PTHR43341">
    <property type="entry name" value="AMINO ACID PERMEASE"/>
    <property type="match status" value="1"/>
</dbReference>
<dbReference type="GO" id="GO:0015171">
    <property type="term" value="F:amino acid transmembrane transporter activity"/>
    <property type="evidence" value="ECO:0007669"/>
    <property type="project" value="TreeGrafter"/>
</dbReference>
<dbReference type="PANTHER" id="PTHR43341:SF4">
    <property type="entry name" value="ARGININE PERMEASE CAN1-RELATED"/>
    <property type="match status" value="1"/>
</dbReference>
<feature type="transmembrane region" description="Helical" evidence="7">
    <location>
        <begin position="82"/>
        <end position="106"/>
    </location>
</feature>
<dbReference type="PROSITE" id="PS00218">
    <property type="entry name" value="AMINO_ACID_PERMEASE_1"/>
    <property type="match status" value="1"/>
</dbReference>
<dbReference type="OrthoDB" id="10062876at2759"/>
<feature type="transmembrane region" description="Helical" evidence="7">
    <location>
        <begin position="285"/>
        <end position="304"/>
    </location>
</feature>
<evidence type="ECO:0000313" key="10">
    <source>
        <dbReference type="Proteomes" id="UP000279236"/>
    </source>
</evidence>
<comment type="caution">
    <text evidence="9">The sequence shown here is derived from an EMBL/GenBank/DDBJ whole genome shotgun (WGS) entry which is preliminary data.</text>
</comment>
<dbReference type="InterPro" id="IPR004840">
    <property type="entry name" value="Amino_acid_permease_CS"/>
</dbReference>
<evidence type="ECO:0000259" key="8">
    <source>
        <dbReference type="Pfam" id="PF00324"/>
    </source>
</evidence>
<feature type="transmembrane region" description="Helical" evidence="7">
    <location>
        <begin position="382"/>
        <end position="400"/>
    </location>
</feature>
<comment type="subcellular location">
    <subcellularLocation>
        <location evidence="1">Membrane</location>
        <topology evidence="1">Multi-pass membrane protein</topology>
    </subcellularLocation>
</comment>
<dbReference type="Proteomes" id="UP000279236">
    <property type="component" value="Unassembled WGS sequence"/>
</dbReference>
<organism evidence="9 10">
    <name type="scientific">Apiotrichum porosum</name>
    <dbReference type="NCBI Taxonomy" id="105984"/>
    <lineage>
        <taxon>Eukaryota</taxon>
        <taxon>Fungi</taxon>
        <taxon>Dikarya</taxon>
        <taxon>Basidiomycota</taxon>
        <taxon>Agaricomycotina</taxon>
        <taxon>Tremellomycetes</taxon>
        <taxon>Trichosporonales</taxon>
        <taxon>Trichosporonaceae</taxon>
        <taxon>Apiotrichum</taxon>
    </lineage>
</organism>
<dbReference type="AlphaFoldDB" id="A0A427XDC0"/>
<feature type="transmembrane region" description="Helical" evidence="7">
    <location>
        <begin position="455"/>
        <end position="476"/>
    </location>
</feature>
<accession>A0A427XDC0</accession>
<gene>
    <name evidence="9" type="ORF">EHS24_003822</name>
</gene>
<evidence type="ECO:0000256" key="2">
    <source>
        <dbReference type="ARBA" id="ARBA00022448"/>
    </source>
</evidence>
<feature type="transmembrane region" description="Helical" evidence="7">
    <location>
        <begin position="191"/>
        <end position="214"/>
    </location>
</feature>
<keyword evidence="10" id="KW-1185">Reference proteome</keyword>
<keyword evidence="3 7" id="KW-0812">Transmembrane</keyword>
<sequence>MPDIEASPYDGGDDKNANVVVVDEIDRAKDVQIDVHTHLRDGVQRRMEQRHIQMIALAGTLGTGLFLSSGKVIAHGGPVGAVLAYILTGSIAYCMLICVGEMAVYAPVSGGYIHFIERWWNPSVGFAVGIQVCFQYCLFLPSEIIAANILISYWDKAFPASHQAGYMLALMIGAAAINYFGVRWFGESEFVFAVIKIALVIGLIIAGIVIDLGGAPNHDRIGFRYWKDPGPFAPYHGSGDLGKFLGWFTDLLQAAGSYAGIESIVVAAAEVKNPRVALTKAIQRLFWRILIFYVLLIFVVGLIVRYDDPSLLQSTGTAASSPFVIAMERAGIKVLPSIVNAAILTSAFSAGSSLMYSASRMVYGMALRGFAPRVLAKTTKRGLPIVALAFVTMFYALAFMSLNDGASTVLNWLSNLNALIGYIVWGSIAITFLRFKKGLEAQGIDRKTFHYHNRWQPLPAYWVIGWSSLILLFNGWEVFTRGSWNATNFVIAYITIPVFLVLVGGYYIVKKPRHLKPEELDMFSNIPTDEEVTHEETPPKTWFGKAVNWLFT</sequence>
<evidence type="ECO:0000256" key="5">
    <source>
        <dbReference type="ARBA" id="ARBA00022989"/>
    </source>
</evidence>
<dbReference type="GO" id="GO:0016020">
    <property type="term" value="C:membrane"/>
    <property type="evidence" value="ECO:0007669"/>
    <property type="project" value="UniProtKB-SubCell"/>
</dbReference>
<feature type="transmembrane region" description="Helical" evidence="7">
    <location>
        <begin position="412"/>
        <end position="435"/>
    </location>
</feature>
<evidence type="ECO:0000313" key="9">
    <source>
        <dbReference type="EMBL" id="RSH76889.1"/>
    </source>
</evidence>
<evidence type="ECO:0000256" key="1">
    <source>
        <dbReference type="ARBA" id="ARBA00004141"/>
    </source>
</evidence>
<feature type="transmembrane region" description="Helical" evidence="7">
    <location>
        <begin position="488"/>
        <end position="509"/>
    </location>
</feature>
<dbReference type="EMBL" id="RSCE01000019">
    <property type="protein sequence ID" value="RSH76889.1"/>
    <property type="molecule type" value="Genomic_DNA"/>
</dbReference>